<name>A0A2A9FIV8_9PSEU</name>
<keyword evidence="3" id="KW-1185">Reference proteome</keyword>
<proteinExistence type="predicted"/>
<evidence type="ECO:0000313" key="2">
    <source>
        <dbReference type="EMBL" id="PFG50696.1"/>
    </source>
</evidence>
<dbReference type="EMBL" id="PDJK01000002">
    <property type="protein sequence ID" value="PFG50696.1"/>
    <property type="molecule type" value="Genomic_DNA"/>
</dbReference>
<dbReference type="InterPro" id="IPR006531">
    <property type="entry name" value="Gp5/Vgr_OB"/>
</dbReference>
<reference evidence="2 3" key="1">
    <citation type="submission" date="2017-10" db="EMBL/GenBank/DDBJ databases">
        <title>Sequencing the genomes of 1000 actinobacteria strains.</title>
        <authorList>
            <person name="Klenk H.-P."/>
        </authorList>
    </citation>
    <scope>NUCLEOTIDE SEQUENCE [LARGE SCALE GENOMIC DNA]</scope>
    <source>
        <strain evidence="2 3">DSM 46092</strain>
    </source>
</reference>
<evidence type="ECO:0000313" key="3">
    <source>
        <dbReference type="Proteomes" id="UP000243542"/>
    </source>
</evidence>
<feature type="domain" description="Gp5/Type VI secretion system Vgr protein OB-fold" evidence="1">
    <location>
        <begin position="12"/>
        <end position="78"/>
    </location>
</feature>
<evidence type="ECO:0000259" key="1">
    <source>
        <dbReference type="Pfam" id="PF04717"/>
    </source>
</evidence>
<comment type="caution">
    <text evidence="2">The sequence shown here is derived from an EMBL/GenBank/DDBJ whole genome shotgun (WGS) entry which is preliminary data.</text>
</comment>
<protein>
    <recommendedName>
        <fullName evidence="1">Gp5/Type VI secretion system Vgr protein OB-fold domain-containing protein</fullName>
    </recommendedName>
</protein>
<dbReference type="RefSeq" id="WP_098514373.1">
    <property type="nucleotide sequence ID" value="NZ_JBIAKZ010000033.1"/>
</dbReference>
<dbReference type="SUPFAM" id="SSF69255">
    <property type="entry name" value="gp5 N-terminal domain-like"/>
    <property type="match status" value="1"/>
</dbReference>
<sequence length="178" mass="18637">MTSDGNRFDGTYQGVVVSNVDPIGLDRLLVRIGDVLGDEPVWASASTAAPSMNVVPLINSGVWVEFQDGDLSRAVWTGFRRDVRQEGPPVANSILPGVPQIVLGTPQPAVGTLPQNYLLITEQPGPTGGIQLQIQGPAGPCIKLNETGIELSCGPGLASIRLTGTSVVINNGTFIIPK</sequence>
<accession>A0A2A9FIV8</accession>
<dbReference type="Proteomes" id="UP000243542">
    <property type="component" value="Unassembled WGS sequence"/>
</dbReference>
<gene>
    <name evidence="2" type="ORF">ATK36_5941</name>
</gene>
<dbReference type="Pfam" id="PF04717">
    <property type="entry name" value="Phage_base_V"/>
    <property type="match status" value="1"/>
</dbReference>
<dbReference type="AlphaFoldDB" id="A0A2A9FIV8"/>
<organism evidence="2 3">
    <name type="scientific">Amycolatopsis sulphurea</name>
    <dbReference type="NCBI Taxonomy" id="76022"/>
    <lineage>
        <taxon>Bacteria</taxon>
        <taxon>Bacillati</taxon>
        <taxon>Actinomycetota</taxon>
        <taxon>Actinomycetes</taxon>
        <taxon>Pseudonocardiales</taxon>
        <taxon>Pseudonocardiaceae</taxon>
        <taxon>Amycolatopsis</taxon>
    </lineage>
</organism>